<feature type="domain" description="Major facilitator superfamily (MFS) profile" evidence="8">
    <location>
        <begin position="1"/>
        <end position="394"/>
    </location>
</feature>
<keyword evidence="4 7" id="KW-1133">Transmembrane helix</keyword>
<evidence type="ECO:0000313" key="11">
    <source>
        <dbReference type="Proteomes" id="UP000552836"/>
    </source>
</evidence>
<organism evidence="10 11">
    <name type="scientific">Modestobacter marinus</name>
    <dbReference type="NCBI Taxonomy" id="477641"/>
    <lineage>
        <taxon>Bacteria</taxon>
        <taxon>Bacillati</taxon>
        <taxon>Actinomycetota</taxon>
        <taxon>Actinomycetes</taxon>
        <taxon>Geodermatophilales</taxon>
        <taxon>Geodermatophilaceae</taxon>
        <taxon>Modestobacter</taxon>
    </lineage>
</organism>
<feature type="transmembrane region" description="Helical" evidence="7">
    <location>
        <begin position="255"/>
        <end position="273"/>
    </location>
</feature>
<protein>
    <submittedName>
        <fullName evidence="10">MFS family permease</fullName>
    </submittedName>
</protein>
<feature type="transmembrane region" description="Helical" evidence="7">
    <location>
        <begin position="215"/>
        <end position="235"/>
    </location>
</feature>
<comment type="caution">
    <text evidence="10">The sequence shown here is derived from an EMBL/GenBank/DDBJ whole genome shotgun (WGS) entry which is preliminary data.</text>
</comment>
<reference evidence="10 11" key="3">
    <citation type="submission" date="2020-02" db="EMBL/GenBank/DDBJ databases">
        <title>Sequencing the genomes of 1000 actinobacteria strains.</title>
        <authorList>
            <person name="Klenk H.-P."/>
        </authorList>
    </citation>
    <scope>NUCLEOTIDE SEQUENCE [LARGE SCALE GENOMIC DNA]</scope>
    <source>
        <strain evidence="10 11">DSM 45201</strain>
    </source>
</reference>
<feature type="transmembrane region" description="Helical" evidence="7">
    <location>
        <begin position="280"/>
        <end position="297"/>
    </location>
</feature>
<dbReference type="Pfam" id="PF07690">
    <property type="entry name" value="MFS_1"/>
    <property type="match status" value="1"/>
</dbReference>
<evidence type="ECO:0000256" key="2">
    <source>
        <dbReference type="ARBA" id="ARBA00022448"/>
    </source>
</evidence>
<feature type="transmembrane region" description="Helical" evidence="7">
    <location>
        <begin position="342"/>
        <end position="361"/>
    </location>
</feature>
<feature type="region of interest" description="Disordered" evidence="6">
    <location>
        <begin position="183"/>
        <end position="202"/>
    </location>
</feature>
<dbReference type="AlphaFoldDB" id="A0A846LLL3"/>
<dbReference type="InterPro" id="IPR020846">
    <property type="entry name" value="MFS_dom"/>
</dbReference>
<comment type="subcellular location">
    <subcellularLocation>
        <location evidence="1">Cell membrane</location>
        <topology evidence="1">Multi-pass membrane protein</topology>
    </subcellularLocation>
</comment>
<feature type="transmembrane region" description="Helical" evidence="7">
    <location>
        <begin position="126"/>
        <end position="145"/>
    </location>
</feature>
<feature type="transmembrane region" description="Helical" evidence="7">
    <location>
        <begin position="367"/>
        <end position="389"/>
    </location>
</feature>
<evidence type="ECO:0000313" key="9">
    <source>
        <dbReference type="EMBL" id="GGL51140.1"/>
    </source>
</evidence>
<feature type="transmembrane region" description="Helical" evidence="7">
    <location>
        <begin position="101"/>
        <end position="119"/>
    </location>
</feature>
<dbReference type="PANTHER" id="PTHR43385">
    <property type="entry name" value="RIBOFLAVIN TRANSPORTER RIBJ"/>
    <property type="match status" value="1"/>
</dbReference>
<dbReference type="EMBL" id="BMMI01000001">
    <property type="protein sequence ID" value="GGL51140.1"/>
    <property type="molecule type" value="Genomic_DNA"/>
</dbReference>
<evidence type="ECO:0000256" key="4">
    <source>
        <dbReference type="ARBA" id="ARBA00022989"/>
    </source>
</evidence>
<keyword evidence="3 7" id="KW-0812">Transmembrane</keyword>
<evidence type="ECO:0000256" key="3">
    <source>
        <dbReference type="ARBA" id="ARBA00022692"/>
    </source>
</evidence>
<gene>
    <name evidence="10" type="ORF">FB380_001448</name>
    <name evidence="9" type="ORF">GCM10011589_04210</name>
</gene>
<dbReference type="EMBL" id="JAAMPA010000001">
    <property type="protein sequence ID" value="NIH67002.1"/>
    <property type="molecule type" value="Genomic_DNA"/>
</dbReference>
<evidence type="ECO:0000256" key="6">
    <source>
        <dbReference type="SAM" id="MobiDB-lite"/>
    </source>
</evidence>
<evidence type="ECO:0000256" key="5">
    <source>
        <dbReference type="ARBA" id="ARBA00023136"/>
    </source>
</evidence>
<dbReference type="GO" id="GO:0005886">
    <property type="term" value="C:plasma membrane"/>
    <property type="evidence" value="ECO:0007669"/>
    <property type="project" value="UniProtKB-SubCell"/>
</dbReference>
<dbReference type="InterPro" id="IPR036259">
    <property type="entry name" value="MFS_trans_sf"/>
</dbReference>
<dbReference type="Proteomes" id="UP000552836">
    <property type="component" value="Unassembled WGS sequence"/>
</dbReference>
<evidence type="ECO:0000256" key="7">
    <source>
        <dbReference type="SAM" id="Phobius"/>
    </source>
</evidence>
<keyword evidence="12" id="KW-1185">Reference proteome</keyword>
<evidence type="ECO:0000313" key="12">
    <source>
        <dbReference type="Proteomes" id="UP000648663"/>
    </source>
</evidence>
<dbReference type="SUPFAM" id="SSF103473">
    <property type="entry name" value="MFS general substrate transporter"/>
    <property type="match status" value="1"/>
</dbReference>
<keyword evidence="5 7" id="KW-0472">Membrane</keyword>
<accession>A0A846LLL3</accession>
<evidence type="ECO:0000313" key="10">
    <source>
        <dbReference type="EMBL" id="NIH67002.1"/>
    </source>
</evidence>
<sequence>MVGVSALALAATAPGQTAAISAFIDPMTEDLGISRSAISTAYLIGTLVGAAAMPLVGRALDRFGTRVTMAVIGGVFGTVLLGLAAVSGLVGLTAGFVGVRMAGQGALGLTATTAVAVWFTRRRGLALGLVSAIGAACISLAPIGLEALISATSWRTAWVVEGVAVWLIVVPLALFGVRDDPASLGQRPDGEQVTDEAPPDAPVGRTLGEAVRTPFFWVVVSGVAVSGMLSTAVAFHQIDLLGERGLSAGAAAANFLPQTVASLLATLAVGALVDRINSRWLTSGCMLALTAGLLWGTTVDPGWSAIAFGVLIGASGGAIRTLEAGAFPRYYGTTHLGTIRGVVAAVSVGSTAFGPVAFAVVHDLTGGYGAALLGGAALPLLVALAALLLPTPSLPAPPDGTPDGDGPPPPVDAAPTVDPLLPLDDAPPVDDSPAATGTARAGAGRPQAEPG</sequence>
<reference evidence="9" key="1">
    <citation type="journal article" date="2014" name="Int. J. Syst. Evol. Microbiol.">
        <title>Complete genome of a new Firmicutes species belonging to the dominant human colonic microbiota ('Ruminococcus bicirculans') reveals two chromosomes and a selective capacity to utilize plant glucans.</title>
        <authorList>
            <consortium name="NISC Comparative Sequencing Program"/>
            <person name="Wegmann U."/>
            <person name="Louis P."/>
            <person name="Goesmann A."/>
            <person name="Henrissat B."/>
            <person name="Duncan S.H."/>
            <person name="Flint H.J."/>
        </authorList>
    </citation>
    <scope>NUCLEOTIDE SEQUENCE</scope>
    <source>
        <strain evidence="9">CGMCC 4.5581</strain>
    </source>
</reference>
<reference evidence="12" key="2">
    <citation type="journal article" date="2019" name="Int. J. Syst. Evol. Microbiol.">
        <title>The Global Catalogue of Microorganisms (GCM) 10K type strain sequencing project: providing services to taxonomists for standard genome sequencing and annotation.</title>
        <authorList>
            <consortium name="The Broad Institute Genomics Platform"/>
            <consortium name="The Broad Institute Genome Sequencing Center for Infectious Disease"/>
            <person name="Wu L."/>
            <person name="Ma J."/>
        </authorList>
    </citation>
    <scope>NUCLEOTIDE SEQUENCE [LARGE SCALE GENOMIC DNA]</scope>
    <source>
        <strain evidence="12">CGMCC 4.5581</strain>
    </source>
</reference>
<reference evidence="9" key="4">
    <citation type="submission" date="2024-05" db="EMBL/GenBank/DDBJ databases">
        <authorList>
            <person name="Sun Q."/>
            <person name="Zhou Y."/>
        </authorList>
    </citation>
    <scope>NUCLEOTIDE SEQUENCE</scope>
    <source>
        <strain evidence="9">CGMCC 4.5581</strain>
    </source>
</reference>
<feature type="transmembrane region" description="Helical" evidence="7">
    <location>
        <begin position="37"/>
        <end position="57"/>
    </location>
</feature>
<dbReference type="GO" id="GO:0022857">
    <property type="term" value="F:transmembrane transporter activity"/>
    <property type="evidence" value="ECO:0007669"/>
    <property type="project" value="InterPro"/>
</dbReference>
<dbReference type="Proteomes" id="UP000648663">
    <property type="component" value="Unassembled WGS sequence"/>
</dbReference>
<feature type="compositionally biased region" description="Low complexity" evidence="6">
    <location>
        <begin position="413"/>
        <end position="445"/>
    </location>
</feature>
<dbReference type="InterPro" id="IPR011701">
    <property type="entry name" value="MFS"/>
</dbReference>
<evidence type="ECO:0000259" key="8">
    <source>
        <dbReference type="PROSITE" id="PS50850"/>
    </source>
</evidence>
<name>A0A846LLL3_9ACTN</name>
<feature type="transmembrane region" description="Helical" evidence="7">
    <location>
        <begin position="157"/>
        <end position="177"/>
    </location>
</feature>
<dbReference type="Gene3D" id="1.20.1250.20">
    <property type="entry name" value="MFS general substrate transporter like domains"/>
    <property type="match status" value="2"/>
</dbReference>
<keyword evidence="2" id="KW-0813">Transport</keyword>
<evidence type="ECO:0000256" key="1">
    <source>
        <dbReference type="ARBA" id="ARBA00004651"/>
    </source>
</evidence>
<feature type="compositionally biased region" description="Pro residues" evidence="6">
    <location>
        <begin position="394"/>
        <end position="412"/>
    </location>
</feature>
<feature type="transmembrane region" description="Helical" evidence="7">
    <location>
        <begin position="69"/>
        <end position="95"/>
    </location>
</feature>
<dbReference type="PANTHER" id="PTHR43385:SF1">
    <property type="entry name" value="RIBOFLAVIN TRANSPORTER RIBJ"/>
    <property type="match status" value="1"/>
</dbReference>
<proteinExistence type="predicted"/>
<feature type="region of interest" description="Disordered" evidence="6">
    <location>
        <begin position="394"/>
        <end position="451"/>
    </location>
</feature>
<dbReference type="PROSITE" id="PS50850">
    <property type="entry name" value="MFS"/>
    <property type="match status" value="1"/>
</dbReference>
<dbReference type="RefSeq" id="WP_166754493.1">
    <property type="nucleotide sequence ID" value="NZ_BAABJU010000001.1"/>
</dbReference>
<dbReference type="InterPro" id="IPR052983">
    <property type="entry name" value="MFS_Riboflavin_Transporter"/>
</dbReference>